<proteinExistence type="predicted"/>
<evidence type="ECO:0000256" key="13">
    <source>
        <dbReference type="ARBA" id="ARBA00023315"/>
    </source>
</evidence>
<dbReference type="InterPro" id="IPR043145">
    <property type="entry name" value="Znf_ZZ_sf"/>
</dbReference>
<dbReference type="Gene3D" id="3.30.60.90">
    <property type="match status" value="1"/>
</dbReference>
<keyword evidence="8" id="KW-0156">Chromatin regulator</keyword>
<evidence type="ECO:0000256" key="14">
    <source>
        <dbReference type="ARBA" id="ARBA00048017"/>
    </source>
</evidence>
<sequence length="1377" mass="153729">MAPGSSVGPVVGASNQYSGPSGVMNQDHLMNNPPVITGNHLEPLERFITPPFDQEPCPRPRSAHSVPPPRFEEAASDAGRRLTTSTMPSYQIYPGSTQHAPLPRFEEAASDVGRRLTTSTVPFYQPYPGSAQHAPPPRFEEAASDAGRRLNASTATSIEPYPGSAQHAPPPRFEEAASDAGRRLDAFTTASHEPYPGSAQHVPPPRFEEVASDAGRRLTTSTVPIYQPYPGSAQHAPPPRFEEPAPDAGRRLATSTMSSFDPYPGSSHAVPSPRFEDGLSDAGRCLNASTMPGSSVCAVVGASNQYSGPSSVMKQGHVQNNPPLDTSNQVKPVTKFGSAHPVPPTRFEDAGRCLNTSTMAPGSNVSAVVGASNQYSRPSGVMRQDMQNNPLLDTSNYMKPVKMFGSAQPVPPPRFVEGPLNAGKYSNASTMLGSTVCDVVGASNSGPSGVMNQDHVQNNPPLVASNQVKPVKKFVQVSTFDDLFMPNTEMIETEERPLNHEKMEISAPIVEEMMACNEGNKSSEVNVDIISLQDLEKLLEGFEDTEFSDAAIEEMMEYIAGTKSPEVNADTMFVDQYEKQGVAAAIELMTWEEGTTSEANAGTVSPQRCNKAGVSLLENLTEEEINLHLTSLTTKSSDQVNLYIEKSDLEEESCHLCGDGKLSFPPPPIYCLSCHRRVGDKGFYYTPAEEEVTSDAQLYLCRPCYHPLASKVTLITGVTFTKSKMVKRNNADNQVMEQYIQCGTCEKWQHQICGLYNMLKDKDKTATYVCPKCLLDERKVNNNMPVPENADWRAKDLPATMLSFFLERRLERRLGEERSQTANALKKNIDDVPEPEALTLRVVYSADKLTTVYKPLADLLQRENYPTEFPYRSKAILVFQKIDGVDVFIFALLVQEFGSECSQPNQRSTYIVYLDSVKYFRPERKTFSGESLRTFVYHEILIGYLEYCKLRGFTKSYIWSCSPDPGTEYIMYSHPKTQQTPTDKKLLQWYESMLKKAVEQGVVMNITNLHKRFFVQTEESTSNMTAARLPYFEGCFWSNHAECELQKIEKDKNNELPRMLKSLTKRKLKCLNYKTTGRCVDVVDVKNILLIQKLETKVLEEKEYHLVVDLNYSCTRCLKPILSGSRWFCYKCKNLHLCESCYDAKEELPGEHIYDPNKEEKHNLTKELVKVTTVDNDIILEDSIFESRQGFLALSQKNNYMFNTLRRAKHSSMMILHHLHASNKDHLHRRSENSSTSLITCTDCKKDVSPTTLYFPCVLCHDYRACIGCYNDNITLRHNHLFSSLPSANGSVPISGMVLEFMNALGHAYQCRLTTPASTESCSYPKCNLVKSLYSHIKQCESRVTGDYCVICLRMSQAVRFHAIHCQENICSIPGCK</sequence>
<dbReference type="GO" id="GO:0003713">
    <property type="term" value="F:transcription coactivator activity"/>
    <property type="evidence" value="ECO:0007669"/>
    <property type="project" value="TreeGrafter"/>
</dbReference>
<dbReference type="SMART" id="SM00551">
    <property type="entry name" value="ZnF_TAZ"/>
    <property type="match status" value="1"/>
</dbReference>
<dbReference type="InterPro" id="IPR000197">
    <property type="entry name" value="Znf_TAZ"/>
</dbReference>
<evidence type="ECO:0000256" key="10">
    <source>
        <dbReference type="ARBA" id="ARBA00023159"/>
    </source>
</evidence>
<keyword evidence="10" id="KW-0010">Activator</keyword>
<dbReference type="CDD" id="cd15614">
    <property type="entry name" value="PHD_HAC_like"/>
    <property type="match status" value="1"/>
</dbReference>
<dbReference type="GO" id="GO:0045944">
    <property type="term" value="P:positive regulation of transcription by RNA polymerase II"/>
    <property type="evidence" value="ECO:0007669"/>
    <property type="project" value="TreeGrafter"/>
</dbReference>
<keyword evidence="11" id="KW-0804">Transcription</keyword>
<dbReference type="GO" id="GO:0031490">
    <property type="term" value="F:chromatin DNA binding"/>
    <property type="evidence" value="ECO:0007669"/>
    <property type="project" value="TreeGrafter"/>
</dbReference>
<comment type="function">
    <text evidence="1">Acetyltransferase enzyme. Acetylates histones, giving a specific tag for transcriptional activation.</text>
</comment>
<dbReference type="InterPro" id="IPR000433">
    <property type="entry name" value="Znf_ZZ"/>
</dbReference>
<dbReference type="InterPro" id="IPR031162">
    <property type="entry name" value="CBP_P300_HAT"/>
</dbReference>
<feature type="region of interest" description="Disordered" evidence="16">
    <location>
        <begin position="52"/>
        <end position="78"/>
    </location>
</feature>
<keyword evidence="21" id="KW-1185">Reference proteome</keyword>
<dbReference type="PROSITE" id="PS50134">
    <property type="entry name" value="ZF_TAZ"/>
    <property type="match status" value="1"/>
</dbReference>
<dbReference type="InterPro" id="IPR013083">
    <property type="entry name" value="Znf_RING/FYVE/PHD"/>
</dbReference>
<accession>R0GG40</accession>
<protein>
    <recommendedName>
        <fullName evidence="3">histone acetyltransferase</fullName>
        <ecNumber evidence="3">2.3.1.48</ecNumber>
    </recommendedName>
</protein>
<comment type="subcellular location">
    <subcellularLocation>
        <location evidence="2">Nucleus</location>
    </subcellularLocation>
</comment>
<keyword evidence="13" id="KW-0012">Acyltransferase</keyword>
<feature type="region of interest" description="Disordered" evidence="16">
    <location>
        <begin position="223"/>
        <end position="247"/>
    </location>
</feature>
<dbReference type="SMART" id="SM00291">
    <property type="entry name" value="ZnF_ZZ"/>
    <property type="match status" value="2"/>
</dbReference>
<evidence type="ECO:0000313" key="20">
    <source>
        <dbReference type="EMBL" id="EOA34631.1"/>
    </source>
</evidence>
<evidence type="ECO:0000259" key="17">
    <source>
        <dbReference type="PROSITE" id="PS50134"/>
    </source>
</evidence>
<dbReference type="Pfam" id="PF02135">
    <property type="entry name" value="zf-TAZ"/>
    <property type="match status" value="1"/>
</dbReference>
<evidence type="ECO:0000256" key="1">
    <source>
        <dbReference type="ARBA" id="ARBA00002581"/>
    </source>
</evidence>
<dbReference type="PROSITE" id="PS50135">
    <property type="entry name" value="ZF_ZZ_2"/>
    <property type="match status" value="1"/>
</dbReference>
<dbReference type="GO" id="GO:0005634">
    <property type="term" value="C:nucleus"/>
    <property type="evidence" value="ECO:0007669"/>
    <property type="project" value="UniProtKB-SubCell"/>
</dbReference>
<evidence type="ECO:0000256" key="15">
    <source>
        <dbReference type="PROSITE-ProRule" id="PRU00228"/>
    </source>
</evidence>
<evidence type="ECO:0000313" key="21">
    <source>
        <dbReference type="Proteomes" id="UP000029121"/>
    </source>
</evidence>
<dbReference type="PROSITE" id="PS01359">
    <property type="entry name" value="ZF_PHD_1"/>
    <property type="match status" value="1"/>
</dbReference>
<name>R0GG40_9BRAS</name>
<gene>
    <name evidence="20" type="ORF">CARUB_v10022194mg</name>
</gene>
<evidence type="ECO:0000259" key="19">
    <source>
        <dbReference type="PROSITE" id="PS51727"/>
    </source>
</evidence>
<evidence type="ECO:0000256" key="9">
    <source>
        <dbReference type="ARBA" id="ARBA00023015"/>
    </source>
</evidence>
<comment type="catalytic activity">
    <reaction evidence="14">
        <text>L-lysyl-[protein] + acetyl-CoA = N(6)-acetyl-L-lysyl-[protein] + CoA + H(+)</text>
        <dbReference type="Rhea" id="RHEA:45948"/>
        <dbReference type="Rhea" id="RHEA-COMP:9752"/>
        <dbReference type="Rhea" id="RHEA-COMP:10731"/>
        <dbReference type="ChEBI" id="CHEBI:15378"/>
        <dbReference type="ChEBI" id="CHEBI:29969"/>
        <dbReference type="ChEBI" id="CHEBI:57287"/>
        <dbReference type="ChEBI" id="CHEBI:57288"/>
        <dbReference type="ChEBI" id="CHEBI:61930"/>
        <dbReference type="EC" id="2.3.1.48"/>
    </reaction>
</comment>
<dbReference type="STRING" id="81985.R0GG40"/>
<dbReference type="InterPro" id="IPR013178">
    <property type="entry name" value="Histone_AcTrfase_Rtt109/CBP"/>
</dbReference>
<keyword evidence="7" id="KW-0862">Zinc</keyword>
<keyword evidence="4" id="KW-0808">Transferase</keyword>
<evidence type="ECO:0000256" key="16">
    <source>
        <dbReference type="SAM" id="MobiDB-lite"/>
    </source>
</evidence>
<evidence type="ECO:0000256" key="6">
    <source>
        <dbReference type="ARBA" id="ARBA00022771"/>
    </source>
</evidence>
<organism evidence="20 21">
    <name type="scientific">Capsella rubella</name>
    <dbReference type="NCBI Taxonomy" id="81985"/>
    <lineage>
        <taxon>Eukaryota</taxon>
        <taxon>Viridiplantae</taxon>
        <taxon>Streptophyta</taxon>
        <taxon>Embryophyta</taxon>
        <taxon>Tracheophyta</taxon>
        <taxon>Spermatophyta</taxon>
        <taxon>Magnoliopsida</taxon>
        <taxon>eudicotyledons</taxon>
        <taxon>Gunneridae</taxon>
        <taxon>Pentapetalae</taxon>
        <taxon>rosids</taxon>
        <taxon>malvids</taxon>
        <taxon>Brassicales</taxon>
        <taxon>Brassicaceae</taxon>
        <taxon>Camelineae</taxon>
        <taxon>Capsella</taxon>
    </lineage>
</organism>
<dbReference type="PANTHER" id="PTHR13808">
    <property type="entry name" value="CBP/P300-RELATED"/>
    <property type="match status" value="1"/>
</dbReference>
<keyword evidence="9" id="KW-0805">Transcription regulation</keyword>
<dbReference type="eggNOG" id="KOG1778">
    <property type="taxonomic scope" value="Eukaryota"/>
</dbReference>
<keyword evidence="6 15" id="KW-0863">Zinc-finger</keyword>
<dbReference type="InterPro" id="IPR035898">
    <property type="entry name" value="TAZ_dom_sf"/>
</dbReference>
<evidence type="ECO:0000256" key="4">
    <source>
        <dbReference type="ARBA" id="ARBA00022679"/>
    </source>
</evidence>
<dbReference type="InterPro" id="IPR011011">
    <property type="entry name" value="Znf_FYVE_PHD"/>
</dbReference>
<dbReference type="InterPro" id="IPR019786">
    <property type="entry name" value="Zinc_finger_PHD-type_CS"/>
</dbReference>
<dbReference type="Gene3D" id="3.30.40.10">
    <property type="entry name" value="Zinc/RING finger domain, C3HC4 (zinc finger)"/>
    <property type="match status" value="1"/>
</dbReference>
<evidence type="ECO:0000256" key="8">
    <source>
        <dbReference type="ARBA" id="ARBA00022853"/>
    </source>
</evidence>
<dbReference type="GO" id="GO:0004402">
    <property type="term" value="F:histone acetyltransferase activity"/>
    <property type="evidence" value="ECO:0007669"/>
    <property type="project" value="InterPro"/>
</dbReference>
<reference evidence="21" key="1">
    <citation type="journal article" date="2013" name="Nat. Genet.">
        <title>The Capsella rubella genome and the genomic consequences of rapid mating system evolution.</title>
        <authorList>
            <person name="Slotte T."/>
            <person name="Hazzouri K.M."/>
            <person name="Agren J.A."/>
            <person name="Koenig D."/>
            <person name="Maumus F."/>
            <person name="Guo Y.L."/>
            <person name="Steige K."/>
            <person name="Platts A.E."/>
            <person name="Escobar J.S."/>
            <person name="Newman L.K."/>
            <person name="Wang W."/>
            <person name="Mandakova T."/>
            <person name="Vello E."/>
            <person name="Smith L.M."/>
            <person name="Henz S.R."/>
            <person name="Steffen J."/>
            <person name="Takuno S."/>
            <person name="Brandvain Y."/>
            <person name="Coop G."/>
            <person name="Andolfatto P."/>
            <person name="Hu T.T."/>
            <person name="Blanchette M."/>
            <person name="Clark R.M."/>
            <person name="Quesneville H."/>
            <person name="Nordborg M."/>
            <person name="Gaut B.S."/>
            <person name="Lysak M.A."/>
            <person name="Jenkins J."/>
            <person name="Grimwood J."/>
            <person name="Chapman J."/>
            <person name="Prochnik S."/>
            <person name="Shu S."/>
            <person name="Rokhsar D."/>
            <person name="Schmutz J."/>
            <person name="Weigel D."/>
            <person name="Wright S.I."/>
        </authorList>
    </citation>
    <scope>NUCLEOTIDE SEQUENCE [LARGE SCALE GENOMIC DNA]</scope>
    <source>
        <strain evidence="21">cv. Monte Gargano</strain>
    </source>
</reference>
<keyword evidence="5" id="KW-0479">Metal-binding</keyword>
<dbReference type="PROSITE" id="PS01357">
    <property type="entry name" value="ZF_ZZ_1"/>
    <property type="match status" value="1"/>
</dbReference>
<feature type="domain" description="ZZ-type" evidence="18">
    <location>
        <begin position="1109"/>
        <end position="1176"/>
    </location>
</feature>
<feature type="domain" description="CBP/p300-type HAT" evidence="19">
    <location>
        <begin position="791"/>
        <end position="1224"/>
    </location>
</feature>
<evidence type="ECO:0000256" key="2">
    <source>
        <dbReference type="ARBA" id="ARBA00004123"/>
    </source>
</evidence>
<dbReference type="GO" id="GO:0005667">
    <property type="term" value="C:transcription regulator complex"/>
    <property type="evidence" value="ECO:0007669"/>
    <property type="project" value="TreeGrafter"/>
</dbReference>
<dbReference type="PANTHER" id="PTHR13808:SF53">
    <property type="entry name" value="HISTONE ACETYLTRANSFERASE HAC2"/>
    <property type="match status" value="1"/>
</dbReference>
<evidence type="ECO:0000256" key="7">
    <source>
        <dbReference type="ARBA" id="ARBA00022833"/>
    </source>
</evidence>
<dbReference type="SUPFAM" id="SSF57933">
    <property type="entry name" value="TAZ domain"/>
    <property type="match status" value="1"/>
</dbReference>
<dbReference type="SMART" id="SM01250">
    <property type="entry name" value="KAT11"/>
    <property type="match status" value="1"/>
</dbReference>
<evidence type="ECO:0000256" key="12">
    <source>
        <dbReference type="ARBA" id="ARBA00023242"/>
    </source>
</evidence>
<evidence type="ECO:0000256" key="11">
    <source>
        <dbReference type="ARBA" id="ARBA00023163"/>
    </source>
</evidence>
<dbReference type="EMBL" id="KB870806">
    <property type="protein sequence ID" value="EOA34631.1"/>
    <property type="molecule type" value="Genomic_DNA"/>
</dbReference>
<dbReference type="Pfam" id="PF08214">
    <property type="entry name" value="HAT_KAT11"/>
    <property type="match status" value="1"/>
</dbReference>
<keyword evidence="12" id="KW-0539">Nucleus</keyword>
<dbReference type="Proteomes" id="UP000029121">
    <property type="component" value="Unassembled WGS sequence"/>
</dbReference>
<dbReference type="SUPFAM" id="SSF57850">
    <property type="entry name" value="RING/U-box"/>
    <property type="match status" value="2"/>
</dbReference>
<dbReference type="PROSITE" id="PS51727">
    <property type="entry name" value="CBP_P300_HAT"/>
    <property type="match status" value="1"/>
</dbReference>
<dbReference type="EC" id="2.3.1.48" evidence="3"/>
<dbReference type="SUPFAM" id="SSF57903">
    <property type="entry name" value="FYVE/PHD zinc finger"/>
    <property type="match status" value="1"/>
</dbReference>
<evidence type="ECO:0000256" key="5">
    <source>
        <dbReference type="ARBA" id="ARBA00022723"/>
    </source>
</evidence>
<evidence type="ECO:0000256" key="3">
    <source>
        <dbReference type="ARBA" id="ARBA00013184"/>
    </source>
</evidence>
<feature type="domain" description="TAZ-type" evidence="17">
    <location>
        <begin position="1285"/>
        <end position="1377"/>
    </location>
</feature>
<dbReference type="GO" id="GO:0000123">
    <property type="term" value="C:histone acetyltransferase complex"/>
    <property type="evidence" value="ECO:0007669"/>
    <property type="project" value="TreeGrafter"/>
</dbReference>
<dbReference type="Pfam" id="PF00628">
    <property type="entry name" value="PHD"/>
    <property type="match status" value="1"/>
</dbReference>
<dbReference type="InterPro" id="IPR019787">
    <property type="entry name" value="Znf_PHD-finger"/>
</dbReference>
<evidence type="ECO:0000259" key="18">
    <source>
        <dbReference type="PROSITE" id="PS50135"/>
    </source>
</evidence>
<dbReference type="Gene3D" id="1.20.1020.10">
    <property type="entry name" value="TAZ domain"/>
    <property type="match status" value="1"/>
</dbReference>
<feature type="region of interest" description="Disordered" evidence="16">
    <location>
        <begin position="1"/>
        <end position="24"/>
    </location>
</feature>
<dbReference type="GO" id="GO:0008270">
    <property type="term" value="F:zinc ion binding"/>
    <property type="evidence" value="ECO:0007669"/>
    <property type="project" value="UniProtKB-KW"/>
</dbReference>
<feature type="region of interest" description="Disordered" evidence="16">
    <location>
        <begin position="120"/>
        <end position="179"/>
    </location>
</feature>